<gene>
    <name evidence="1" type="ORF">FA95DRAFT_1575313</name>
</gene>
<proteinExistence type="predicted"/>
<name>A0ACB8RGH9_9AGAM</name>
<sequence length="184" mass="19531">MSAPTTDDKDDVLLACRYGELDELKQFVDRYGVPALVDVRDDNGNTVLHMVCANGHTALLDFLLPIVPGSLLSVQNTAGSTALHWAALNAQLGAARALVDFPDGPGIDLIDIKNNAGRSPLGEAEVAGWEEGARWMVEVMRLDDAGKPDEDEALPSGQDIEVEIQDADGQIAKMSLGASKPPPS</sequence>
<comment type="caution">
    <text evidence="1">The sequence shown here is derived from an EMBL/GenBank/DDBJ whole genome shotgun (WGS) entry which is preliminary data.</text>
</comment>
<reference evidence="1" key="1">
    <citation type="submission" date="2021-02" db="EMBL/GenBank/DDBJ databases">
        <authorList>
            <consortium name="DOE Joint Genome Institute"/>
            <person name="Ahrendt S."/>
            <person name="Looney B.P."/>
            <person name="Miyauchi S."/>
            <person name="Morin E."/>
            <person name="Drula E."/>
            <person name="Courty P.E."/>
            <person name="Chicoki N."/>
            <person name="Fauchery L."/>
            <person name="Kohler A."/>
            <person name="Kuo A."/>
            <person name="Labutti K."/>
            <person name="Pangilinan J."/>
            <person name="Lipzen A."/>
            <person name="Riley R."/>
            <person name="Andreopoulos W."/>
            <person name="He G."/>
            <person name="Johnson J."/>
            <person name="Barry K.W."/>
            <person name="Grigoriev I.V."/>
            <person name="Nagy L."/>
            <person name="Hibbett D."/>
            <person name="Henrissat B."/>
            <person name="Matheny P.B."/>
            <person name="Labbe J."/>
            <person name="Martin F."/>
        </authorList>
    </citation>
    <scope>NUCLEOTIDE SEQUENCE</scope>
    <source>
        <strain evidence="1">FP105234-sp</strain>
    </source>
</reference>
<organism evidence="1 2">
    <name type="scientific">Auriscalpium vulgare</name>
    <dbReference type="NCBI Taxonomy" id="40419"/>
    <lineage>
        <taxon>Eukaryota</taxon>
        <taxon>Fungi</taxon>
        <taxon>Dikarya</taxon>
        <taxon>Basidiomycota</taxon>
        <taxon>Agaricomycotina</taxon>
        <taxon>Agaricomycetes</taxon>
        <taxon>Russulales</taxon>
        <taxon>Auriscalpiaceae</taxon>
        <taxon>Auriscalpium</taxon>
    </lineage>
</organism>
<reference evidence="1" key="2">
    <citation type="journal article" date="2022" name="New Phytol.">
        <title>Evolutionary transition to the ectomycorrhizal habit in the genomes of a hyperdiverse lineage of mushroom-forming fungi.</title>
        <authorList>
            <person name="Looney B."/>
            <person name="Miyauchi S."/>
            <person name="Morin E."/>
            <person name="Drula E."/>
            <person name="Courty P.E."/>
            <person name="Kohler A."/>
            <person name="Kuo A."/>
            <person name="LaButti K."/>
            <person name="Pangilinan J."/>
            <person name="Lipzen A."/>
            <person name="Riley R."/>
            <person name="Andreopoulos W."/>
            <person name="He G."/>
            <person name="Johnson J."/>
            <person name="Nolan M."/>
            <person name="Tritt A."/>
            <person name="Barry K.W."/>
            <person name="Grigoriev I.V."/>
            <person name="Nagy L.G."/>
            <person name="Hibbett D."/>
            <person name="Henrissat B."/>
            <person name="Matheny P.B."/>
            <person name="Labbe J."/>
            <person name="Martin F.M."/>
        </authorList>
    </citation>
    <scope>NUCLEOTIDE SEQUENCE</scope>
    <source>
        <strain evidence="1">FP105234-sp</strain>
    </source>
</reference>
<dbReference type="Proteomes" id="UP000814033">
    <property type="component" value="Unassembled WGS sequence"/>
</dbReference>
<protein>
    <submittedName>
        <fullName evidence="1">Ankyrin</fullName>
    </submittedName>
</protein>
<evidence type="ECO:0000313" key="1">
    <source>
        <dbReference type="EMBL" id="KAI0043117.1"/>
    </source>
</evidence>
<keyword evidence="2" id="KW-1185">Reference proteome</keyword>
<accession>A0ACB8RGH9</accession>
<dbReference type="EMBL" id="MU276032">
    <property type="protein sequence ID" value="KAI0043117.1"/>
    <property type="molecule type" value="Genomic_DNA"/>
</dbReference>
<evidence type="ECO:0000313" key="2">
    <source>
        <dbReference type="Proteomes" id="UP000814033"/>
    </source>
</evidence>